<evidence type="ECO:0000259" key="6">
    <source>
        <dbReference type="PROSITE" id="PS50850"/>
    </source>
</evidence>
<feature type="transmembrane region" description="Helical" evidence="5">
    <location>
        <begin position="107"/>
        <end position="125"/>
    </location>
</feature>
<evidence type="ECO:0000313" key="8">
    <source>
        <dbReference type="Proteomes" id="UP000001197"/>
    </source>
</evidence>
<keyword evidence="2 5" id="KW-0812">Transmembrane</keyword>
<dbReference type="SUPFAM" id="SSF103473">
    <property type="entry name" value="MFS general substrate transporter"/>
    <property type="match status" value="1"/>
</dbReference>
<feature type="transmembrane region" description="Helical" evidence="5">
    <location>
        <begin position="160"/>
        <end position="183"/>
    </location>
</feature>
<evidence type="ECO:0000256" key="4">
    <source>
        <dbReference type="ARBA" id="ARBA00023136"/>
    </source>
</evidence>
<evidence type="ECO:0000256" key="1">
    <source>
        <dbReference type="ARBA" id="ARBA00004141"/>
    </source>
</evidence>
<dbReference type="PANTHER" id="PTHR23501">
    <property type="entry name" value="MAJOR FACILITATOR SUPERFAMILY"/>
    <property type="match status" value="1"/>
</dbReference>
<keyword evidence="8" id="KW-1185">Reference proteome</keyword>
<dbReference type="InterPro" id="IPR011701">
    <property type="entry name" value="MFS"/>
</dbReference>
<sequence>MRSPRLPAPQRTRKQRNLLLFALSNSSRTHLPPHPDLSLLRVGLPFHAPATSFSSLGTSLFMLQRPRLETLIHTSLTSGLFLSMLDASIIATSLFSIASDMKNFEHINWVALAYGLTYLGFAALFARVSDVVGRGDAFVVAFCIFIAFSLGCGFSETIEQLIICRAFQGVGAGGLYSISMIVLPELTPDKNKKYIGAIVGMVIATSGVIGPVLGGVLTQYITWRWVFWIKYVVKLAALLVLWLSCCLFRLGPPRNICPFMRTGPGRSWTILGLSFCKSCFPTPLPVFANITNSMAFAVLVVFPFQNLSSQKAEGDLSSLNPYAQPTFIYPLVGAALALLLLIGWQTFAIRGPRKLKSLAFAFPPSLCNRKYIATILVTALTGFPYLLSVYAFPIRFQVVHGKSSLEAGLMLLPMLASSAIGTVTASLVNNGCITGQKKPRFFETFLLACLTMLIGCAAQTTLGDTDDGSITGFDAKDVGLLSLIGFGFGMSACGATMFINLESPIGDHASAQGIIAQFRILGGSIGIAVSSAILGGKLRPSTTPEMSSLVLAHIVSPTPDFGDDDWAAVRKVYTSALREDMKVCCGVLAAAVVCSLFVYRRYWLTTGEIMELRYEEELDRRIGLLREDVEPHVMAVRDKLIKIREEIFEGKRRPFPGIKRGRTRLGEEIEGV</sequence>
<reference evidence="7 8" key="1">
    <citation type="journal article" date="2008" name="Genome Biol.">
        <title>The genome sequence of the model ascomycete fungus Podospora anserina.</title>
        <authorList>
            <person name="Espagne E."/>
            <person name="Lespinet O."/>
            <person name="Malagnac F."/>
            <person name="Da Silva C."/>
            <person name="Jaillon O."/>
            <person name="Porcel B.M."/>
            <person name="Couloux A."/>
            <person name="Aury J.-M."/>
            <person name="Segurens B."/>
            <person name="Poulain J."/>
            <person name="Anthouard V."/>
            <person name="Grossetete S."/>
            <person name="Khalili H."/>
            <person name="Coppin E."/>
            <person name="Dequard-Chablat M."/>
            <person name="Picard M."/>
            <person name="Contamine V."/>
            <person name="Arnaise S."/>
            <person name="Bourdais A."/>
            <person name="Berteaux-Lecellier V."/>
            <person name="Gautheret D."/>
            <person name="de Vries R.P."/>
            <person name="Battaglia E."/>
            <person name="Coutinho P.M."/>
            <person name="Danchin E.G.J."/>
            <person name="Henrissat B."/>
            <person name="El Khoury R."/>
            <person name="Sainsard-Chanet A."/>
            <person name="Boivin A."/>
            <person name="Pinan-Lucarre B."/>
            <person name="Sellem C.H."/>
            <person name="Debuchy R."/>
            <person name="Wincker P."/>
            <person name="Weissenbach J."/>
            <person name="Silar P."/>
        </authorList>
    </citation>
    <scope>NUCLEOTIDE SEQUENCE [LARGE SCALE GENOMIC DNA]</scope>
    <source>
        <strain evidence="8">S / ATCC MYA-4624 / DSM 980 / FGSC 10383</strain>
    </source>
</reference>
<feature type="domain" description="Major facilitator superfamily (MFS) profile" evidence="6">
    <location>
        <begin position="72"/>
        <end position="603"/>
    </location>
</feature>
<evidence type="ECO:0000313" key="7">
    <source>
        <dbReference type="EMBL" id="CDP30838.1"/>
    </source>
</evidence>
<dbReference type="InParanoid" id="A0A090D9A9"/>
<dbReference type="AlphaFoldDB" id="A0A090D9A9"/>
<name>A0A090D9A9_PODAN</name>
<protein>
    <recommendedName>
        <fullName evidence="6">Major facilitator superfamily (MFS) profile domain-containing protein</fullName>
    </recommendedName>
</protein>
<evidence type="ECO:0000256" key="2">
    <source>
        <dbReference type="ARBA" id="ARBA00022692"/>
    </source>
</evidence>
<proteinExistence type="predicted"/>
<dbReference type="InterPro" id="IPR036259">
    <property type="entry name" value="MFS_trans_sf"/>
</dbReference>
<dbReference type="PROSITE" id="PS50850">
    <property type="entry name" value="MFS"/>
    <property type="match status" value="1"/>
</dbReference>
<feature type="transmembrane region" description="Helical" evidence="5">
    <location>
        <begin position="75"/>
        <end position="95"/>
    </location>
</feature>
<dbReference type="GO" id="GO:0022857">
    <property type="term" value="F:transmembrane transporter activity"/>
    <property type="evidence" value="ECO:0007669"/>
    <property type="project" value="InterPro"/>
</dbReference>
<feature type="transmembrane region" description="Helical" evidence="5">
    <location>
        <begin position="513"/>
        <end position="534"/>
    </location>
</feature>
<evidence type="ECO:0000256" key="5">
    <source>
        <dbReference type="SAM" id="Phobius"/>
    </source>
</evidence>
<dbReference type="EMBL" id="FO904941">
    <property type="protein sequence ID" value="CDP30838.1"/>
    <property type="molecule type" value="Genomic_DNA"/>
</dbReference>
<organism evidence="7 8">
    <name type="scientific">Podospora anserina (strain S / ATCC MYA-4624 / DSM 980 / FGSC 10383)</name>
    <name type="common">Pleurage anserina</name>
    <dbReference type="NCBI Taxonomy" id="515849"/>
    <lineage>
        <taxon>Eukaryota</taxon>
        <taxon>Fungi</taxon>
        <taxon>Dikarya</taxon>
        <taxon>Ascomycota</taxon>
        <taxon>Pezizomycotina</taxon>
        <taxon>Sordariomycetes</taxon>
        <taxon>Sordariomycetidae</taxon>
        <taxon>Sordariales</taxon>
        <taxon>Podosporaceae</taxon>
        <taxon>Podospora</taxon>
        <taxon>Podospora anserina</taxon>
    </lineage>
</organism>
<dbReference type="PANTHER" id="PTHR23501:SF43">
    <property type="entry name" value="MULTIDRUG TRANSPORTER, PUTATIVE (AFU_ORTHOLOGUE AFUA_6G03040)-RELATED"/>
    <property type="match status" value="1"/>
</dbReference>
<dbReference type="Pfam" id="PF07690">
    <property type="entry name" value="MFS_1"/>
    <property type="match status" value="1"/>
</dbReference>
<dbReference type="PRINTS" id="PR01036">
    <property type="entry name" value="TCRTETB"/>
</dbReference>
<dbReference type="Proteomes" id="UP000001197">
    <property type="component" value="Chromosome 6"/>
</dbReference>
<reference evidence="8" key="2">
    <citation type="journal article" date="2014" name="Genetics">
        <title>Maintaining two mating types: Structure of the mating type locus and its role in heterokaryosis in Podospora anserina.</title>
        <authorList>
            <person name="Grognet P."/>
            <person name="Bidard F."/>
            <person name="Kuchly C."/>
            <person name="Tong L.C.H."/>
            <person name="Coppin E."/>
            <person name="Benkhali J.A."/>
            <person name="Couloux A."/>
            <person name="Wincker P."/>
            <person name="Debuchy R."/>
            <person name="Silar P."/>
        </authorList>
    </citation>
    <scope>GENOME REANNOTATION</scope>
    <source>
        <strain evidence="8">S / ATCC MYA-4624 / DSM 980 / FGSC 10383</strain>
    </source>
</reference>
<dbReference type="InterPro" id="IPR020846">
    <property type="entry name" value="MFS_dom"/>
</dbReference>
<feature type="transmembrane region" description="Helical" evidence="5">
    <location>
        <begin position="370"/>
        <end position="387"/>
    </location>
</feature>
<accession>A0A090D9A9</accession>
<feature type="transmembrane region" description="Helical" evidence="5">
    <location>
        <begin position="327"/>
        <end position="349"/>
    </location>
</feature>
<feature type="transmembrane region" description="Helical" evidence="5">
    <location>
        <begin position="195"/>
        <end position="221"/>
    </location>
</feature>
<feature type="transmembrane region" description="Helical" evidence="5">
    <location>
        <begin position="480"/>
        <end position="501"/>
    </location>
</feature>
<feature type="transmembrane region" description="Helical" evidence="5">
    <location>
        <begin position="227"/>
        <end position="251"/>
    </location>
</feature>
<keyword evidence="4 5" id="KW-0472">Membrane</keyword>
<dbReference type="GO" id="GO:0005886">
    <property type="term" value="C:plasma membrane"/>
    <property type="evidence" value="ECO:0007669"/>
    <property type="project" value="TreeGrafter"/>
</dbReference>
<feature type="transmembrane region" description="Helical" evidence="5">
    <location>
        <begin position="407"/>
        <end position="429"/>
    </location>
</feature>
<evidence type="ECO:0000256" key="3">
    <source>
        <dbReference type="ARBA" id="ARBA00022989"/>
    </source>
</evidence>
<comment type="subcellular location">
    <subcellularLocation>
        <location evidence="1">Membrane</location>
        <topology evidence="1">Multi-pass membrane protein</topology>
    </subcellularLocation>
</comment>
<feature type="transmembrane region" description="Helical" evidence="5">
    <location>
        <begin position="441"/>
        <end position="460"/>
    </location>
</feature>
<dbReference type="Gene3D" id="1.20.1250.20">
    <property type="entry name" value="MFS general substrate transporter like domains"/>
    <property type="match status" value="1"/>
</dbReference>
<keyword evidence="3 5" id="KW-1133">Transmembrane helix</keyword>
<feature type="transmembrane region" description="Helical" evidence="5">
    <location>
        <begin position="137"/>
        <end position="154"/>
    </location>
</feature>
<dbReference type="eggNOG" id="KOG0254">
    <property type="taxonomic scope" value="Eukaryota"/>
</dbReference>